<keyword evidence="3" id="KW-1185">Reference proteome</keyword>
<reference evidence="2" key="2">
    <citation type="submission" date="2025-09" db="UniProtKB">
        <authorList>
            <consortium name="Ensembl"/>
        </authorList>
    </citation>
    <scope>IDENTIFICATION</scope>
</reference>
<feature type="compositionally biased region" description="Basic and acidic residues" evidence="1">
    <location>
        <begin position="146"/>
        <end position="155"/>
    </location>
</feature>
<feature type="region of interest" description="Disordered" evidence="1">
    <location>
        <begin position="83"/>
        <end position="106"/>
    </location>
</feature>
<protein>
    <submittedName>
        <fullName evidence="2">Uncharacterized protein</fullName>
    </submittedName>
</protein>
<feature type="region of interest" description="Disordered" evidence="1">
    <location>
        <begin position="184"/>
        <end position="210"/>
    </location>
</feature>
<name>A0A8C2WUC1_CYCLU</name>
<feature type="compositionally biased region" description="Polar residues" evidence="1">
    <location>
        <begin position="89"/>
        <end position="98"/>
    </location>
</feature>
<organism evidence="2 3">
    <name type="scientific">Cyclopterus lumpus</name>
    <name type="common">Lumpsucker</name>
    <dbReference type="NCBI Taxonomy" id="8103"/>
    <lineage>
        <taxon>Eukaryota</taxon>
        <taxon>Metazoa</taxon>
        <taxon>Chordata</taxon>
        <taxon>Craniata</taxon>
        <taxon>Vertebrata</taxon>
        <taxon>Euteleostomi</taxon>
        <taxon>Actinopterygii</taxon>
        <taxon>Neopterygii</taxon>
        <taxon>Teleostei</taxon>
        <taxon>Neoteleostei</taxon>
        <taxon>Acanthomorphata</taxon>
        <taxon>Eupercaria</taxon>
        <taxon>Perciformes</taxon>
        <taxon>Cottioidei</taxon>
        <taxon>Cottales</taxon>
        <taxon>Cyclopteridae</taxon>
        <taxon>Cyclopterus</taxon>
    </lineage>
</organism>
<feature type="region of interest" description="Disordered" evidence="1">
    <location>
        <begin position="139"/>
        <end position="168"/>
    </location>
</feature>
<dbReference type="GeneTree" id="ENSGT00960000186758"/>
<proteinExistence type="predicted"/>
<evidence type="ECO:0000313" key="2">
    <source>
        <dbReference type="Ensembl" id="ENSCLMP00005005696.1"/>
    </source>
</evidence>
<sequence length="249" mass="28245">MEKNDIHEVLWYGNKAQRRAKRINITASHQYWHPVVVQRWSSLLHRSDSSREEEEGEDAYTEQKCVLVDFNLIHTVRERENKNRHLWSKNKSSPTNDSNNEELPKKQQELYPVTRTHHDVGVPVQKLDAFLQTPEAALHANDPDDLDHGQDERAKGQGPCVVSGHEEGTEANRGNIIRLLEGPVIRGEGPRQGDLAQGRHKVGAPEEEKDVVELEQDEVFVVEGLPTIEGKQTTGLLGILHIVNYDTNV</sequence>
<accession>A0A8C2WUC1</accession>
<dbReference type="AlphaFoldDB" id="A0A8C2WUC1"/>
<dbReference type="Proteomes" id="UP000694565">
    <property type="component" value="Unplaced"/>
</dbReference>
<dbReference type="Ensembl" id="ENSCLMT00005006130.1">
    <property type="protein sequence ID" value="ENSCLMP00005005696.1"/>
    <property type="gene ID" value="ENSCLMG00005003174.1"/>
</dbReference>
<evidence type="ECO:0000313" key="3">
    <source>
        <dbReference type="Proteomes" id="UP000694565"/>
    </source>
</evidence>
<evidence type="ECO:0000256" key="1">
    <source>
        <dbReference type="SAM" id="MobiDB-lite"/>
    </source>
</evidence>
<reference evidence="2" key="1">
    <citation type="submission" date="2025-08" db="UniProtKB">
        <authorList>
            <consortium name="Ensembl"/>
        </authorList>
    </citation>
    <scope>IDENTIFICATION</scope>
</reference>